<keyword evidence="4" id="KW-1185">Reference proteome</keyword>
<evidence type="ECO:0000313" key="3">
    <source>
        <dbReference type="EMBL" id="NMG27233.1"/>
    </source>
</evidence>
<dbReference type="InterPro" id="IPR011010">
    <property type="entry name" value="DNA_brk_join_enz"/>
</dbReference>
<reference evidence="3" key="1">
    <citation type="submission" date="2019-12" db="EMBL/GenBank/DDBJ databases">
        <title>Comparative genomics gives insights into the taxonomy of the Azoarcus-Aromatoleum group and reveals separate origins of nif in the plant-associated Azoarcus and non-plant-associated Aromatoleum sub-groups.</title>
        <authorList>
            <person name="Lafos M."/>
            <person name="Maluk M."/>
            <person name="Batista M."/>
            <person name="Junghare M."/>
            <person name="Carmona M."/>
            <person name="Faoro H."/>
            <person name="Cruz L.M."/>
            <person name="Battistoni F."/>
            <person name="De Souza E."/>
            <person name="Pedrosa F."/>
            <person name="Chen W.-M."/>
            <person name="Poole P.S."/>
            <person name="Dixon R.A."/>
            <person name="James E.K."/>
        </authorList>
    </citation>
    <scope>NUCLEOTIDE SEQUENCE</scope>
    <source>
        <strain evidence="3">LuFRes1</strain>
    </source>
</reference>
<dbReference type="Gene3D" id="1.10.443.10">
    <property type="entry name" value="Intergrase catalytic core"/>
    <property type="match status" value="1"/>
</dbReference>
<gene>
    <name evidence="3" type="ORF">GO606_21610</name>
</gene>
<feature type="domain" description="Tyr recombinase" evidence="2">
    <location>
        <begin position="1"/>
        <end position="133"/>
    </location>
</feature>
<name>A0ABX1PTQ0_9RHOO</name>
<dbReference type="EMBL" id="WTVG01000197">
    <property type="protein sequence ID" value="NMG27233.1"/>
    <property type="molecule type" value="Genomic_DNA"/>
</dbReference>
<protein>
    <submittedName>
        <fullName evidence="3">Tyrosine-type recombinase/integrase</fullName>
    </submittedName>
</protein>
<evidence type="ECO:0000259" key="2">
    <source>
        <dbReference type="PROSITE" id="PS51898"/>
    </source>
</evidence>
<sequence length="133" mass="15500">MPYILSADDIQRLVQAASQSGYRTLRRNTYSTLFALLACTGLRVSEAIRLRYEDITPDGLVIRCSKFRKSRFVPLHETARAGLEQYLERRRPYAPFNDHVFVSLRRKPLRIEDVECAFRTAARKPPRCDHTTR</sequence>
<evidence type="ECO:0000313" key="4">
    <source>
        <dbReference type="Proteomes" id="UP000615989"/>
    </source>
</evidence>
<dbReference type="Pfam" id="PF00589">
    <property type="entry name" value="Phage_integrase"/>
    <property type="match status" value="1"/>
</dbReference>
<evidence type="ECO:0000256" key="1">
    <source>
        <dbReference type="ARBA" id="ARBA00023172"/>
    </source>
</evidence>
<proteinExistence type="predicted"/>
<dbReference type="InterPro" id="IPR013762">
    <property type="entry name" value="Integrase-like_cat_sf"/>
</dbReference>
<dbReference type="Proteomes" id="UP000615989">
    <property type="component" value="Unassembled WGS sequence"/>
</dbReference>
<keyword evidence="1" id="KW-0233">DNA recombination</keyword>
<organism evidence="3 4">
    <name type="scientific">Aromatoleum anaerobium</name>
    <dbReference type="NCBI Taxonomy" id="182180"/>
    <lineage>
        <taxon>Bacteria</taxon>
        <taxon>Pseudomonadati</taxon>
        <taxon>Pseudomonadota</taxon>
        <taxon>Betaproteobacteria</taxon>
        <taxon>Rhodocyclales</taxon>
        <taxon>Rhodocyclaceae</taxon>
        <taxon>Aromatoleum</taxon>
    </lineage>
</organism>
<accession>A0ABX1PTQ0</accession>
<dbReference type="SUPFAM" id="SSF56349">
    <property type="entry name" value="DNA breaking-rejoining enzymes"/>
    <property type="match status" value="1"/>
</dbReference>
<dbReference type="InterPro" id="IPR002104">
    <property type="entry name" value="Integrase_catalytic"/>
</dbReference>
<comment type="caution">
    <text evidence="3">The sequence shown here is derived from an EMBL/GenBank/DDBJ whole genome shotgun (WGS) entry which is preliminary data.</text>
</comment>
<dbReference type="PROSITE" id="PS51898">
    <property type="entry name" value="TYR_RECOMBINASE"/>
    <property type="match status" value="1"/>
</dbReference>